<evidence type="ECO:0000256" key="1">
    <source>
        <dbReference type="SAM" id="MobiDB-lite"/>
    </source>
</evidence>
<organism evidence="2">
    <name type="scientific">uncultured Chloroflexota bacterium</name>
    <dbReference type="NCBI Taxonomy" id="166587"/>
    <lineage>
        <taxon>Bacteria</taxon>
        <taxon>Bacillati</taxon>
        <taxon>Chloroflexota</taxon>
        <taxon>environmental samples</taxon>
    </lineage>
</organism>
<feature type="region of interest" description="Disordered" evidence="1">
    <location>
        <begin position="1"/>
        <end position="89"/>
    </location>
</feature>
<accession>A0A6J4J068</accession>
<gene>
    <name evidence="2" type="ORF">AVDCRST_MAG77-2885</name>
</gene>
<feature type="non-terminal residue" evidence="2">
    <location>
        <position position="1"/>
    </location>
</feature>
<name>A0A6J4J068_9CHLR</name>
<dbReference type="EMBL" id="CADCTC010000169">
    <property type="protein sequence ID" value="CAA9266786.1"/>
    <property type="molecule type" value="Genomic_DNA"/>
</dbReference>
<reference evidence="2" key="1">
    <citation type="submission" date="2020-02" db="EMBL/GenBank/DDBJ databases">
        <authorList>
            <person name="Meier V. D."/>
        </authorList>
    </citation>
    <scope>NUCLEOTIDE SEQUENCE</scope>
    <source>
        <strain evidence="2">AVDCRST_MAG77</strain>
    </source>
</reference>
<dbReference type="AlphaFoldDB" id="A0A6J4J068"/>
<feature type="region of interest" description="Disordered" evidence="1">
    <location>
        <begin position="103"/>
        <end position="136"/>
    </location>
</feature>
<evidence type="ECO:0000313" key="2">
    <source>
        <dbReference type="EMBL" id="CAA9266786.1"/>
    </source>
</evidence>
<proteinExistence type="predicted"/>
<protein>
    <submittedName>
        <fullName evidence="2">Uncharacterized protein</fullName>
    </submittedName>
</protein>
<sequence length="180" mass="19026">ARHRRRHPGLSGLRWQRAVPQSGQHRSQRACRAALHGLPGAAPQAGEGSGVGGLRWPAAGRVPRRAGGGPGPGDRDLRQLPPLHPQDGTGSALRLRAVRRAHHPGPRLDGAVPGRAAPARSGRLRPANGRRGRVLPRRGSWPFAKWAHSGTRARSGVAPAGGGRASPGVCTNHLCFTRRM</sequence>
<feature type="non-terminal residue" evidence="2">
    <location>
        <position position="180"/>
    </location>
</feature>